<dbReference type="AlphaFoldDB" id="A0A9P1M5W8"/>
<evidence type="ECO:0000313" key="4">
    <source>
        <dbReference type="Proteomes" id="UP001152797"/>
    </source>
</evidence>
<dbReference type="EMBL" id="CAMXCT020006773">
    <property type="protein sequence ID" value="CAL1173185.1"/>
    <property type="molecule type" value="Genomic_DNA"/>
</dbReference>
<dbReference type="EMBL" id="CAMXCT010006773">
    <property type="protein sequence ID" value="CAI4019810.1"/>
    <property type="molecule type" value="Genomic_DNA"/>
</dbReference>
<dbReference type="OrthoDB" id="481264at2759"/>
<sequence>MSYTCFSTSFSGIDSPGTALNQLAVELGVKLNPIRKDGKHTFGIEWEPHSQRELKKHPAGPRWLFSDIADFAAPCVRSRLQQLADENKLQTVLLPWVKSSPQSTISLSAYCLNHERTCTIEGPADLHLAGTPCTAHSQIGLQEEEMAYSFSFFIIWLGMRTDAEQLDEELRWASSRPSSMWDDAVPPSHKDPSAFAATLTENEAKFLAKYLKESPMGMYSLNQDPDVTNMKSNGQAMATLIGSASLWYSSIHSRWLTPRELLVCQGFPLRPRWSFNVACCSFSARMSEGLTETKQWPSRASIAKMSGNSMHCNVSGVIFLYCLTQTVLDKHLVRILVRSSRSKIPQQITLKRKRSESDAGCRGHAASSTSSRTSADPMTFFLED</sequence>
<comment type="caution">
    <text evidence="2">The sequence shown here is derived from an EMBL/GenBank/DDBJ whole genome shotgun (WGS) entry which is preliminary data.</text>
</comment>
<dbReference type="SUPFAM" id="SSF53335">
    <property type="entry name" value="S-adenosyl-L-methionine-dependent methyltransferases"/>
    <property type="match status" value="1"/>
</dbReference>
<reference evidence="2" key="1">
    <citation type="submission" date="2022-10" db="EMBL/GenBank/DDBJ databases">
        <authorList>
            <person name="Chen Y."/>
            <person name="Dougan E. K."/>
            <person name="Chan C."/>
            <person name="Rhodes N."/>
            <person name="Thang M."/>
        </authorList>
    </citation>
    <scope>NUCLEOTIDE SEQUENCE</scope>
</reference>
<keyword evidence="4" id="KW-1185">Reference proteome</keyword>
<gene>
    <name evidence="2" type="ORF">C1SCF055_LOCUS44277</name>
</gene>
<reference evidence="3 4" key="2">
    <citation type="submission" date="2024-05" db="EMBL/GenBank/DDBJ databases">
        <authorList>
            <person name="Chen Y."/>
            <person name="Shah S."/>
            <person name="Dougan E. K."/>
            <person name="Thang M."/>
            <person name="Chan C."/>
        </authorList>
    </citation>
    <scope>NUCLEOTIDE SEQUENCE [LARGE SCALE GENOMIC DNA]</scope>
</reference>
<dbReference type="InterPro" id="IPR029063">
    <property type="entry name" value="SAM-dependent_MTases_sf"/>
</dbReference>
<name>A0A9P1M5W8_9DINO</name>
<evidence type="ECO:0000256" key="1">
    <source>
        <dbReference type="SAM" id="MobiDB-lite"/>
    </source>
</evidence>
<dbReference type="Proteomes" id="UP001152797">
    <property type="component" value="Unassembled WGS sequence"/>
</dbReference>
<protein>
    <submittedName>
        <fullName evidence="2">Uncharacterized protein</fullName>
    </submittedName>
</protein>
<organism evidence="2">
    <name type="scientific">Cladocopium goreaui</name>
    <dbReference type="NCBI Taxonomy" id="2562237"/>
    <lineage>
        <taxon>Eukaryota</taxon>
        <taxon>Sar</taxon>
        <taxon>Alveolata</taxon>
        <taxon>Dinophyceae</taxon>
        <taxon>Suessiales</taxon>
        <taxon>Symbiodiniaceae</taxon>
        <taxon>Cladocopium</taxon>
    </lineage>
</organism>
<proteinExistence type="predicted"/>
<feature type="region of interest" description="Disordered" evidence="1">
    <location>
        <begin position="347"/>
        <end position="376"/>
    </location>
</feature>
<feature type="compositionally biased region" description="Low complexity" evidence="1">
    <location>
        <begin position="365"/>
        <end position="375"/>
    </location>
</feature>
<accession>A0A9P1M5W8</accession>
<dbReference type="EMBL" id="CAMXCT030006773">
    <property type="protein sequence ID" value="CAL4807122.1"/>
    <property type="molecule type" value="Genomic_DNA"/>
</dbReference>
<evidence type="ECO:0000313" key="3">
    <source>
        <dbReference type="EMBL" id="CAL4807122.1"/>
    </source>
</evidence>
<evidence type="ECO:0000313" key="2">
    <source>
        <dbReference type="EMBL" id="CAI4019810.1"/>
    </source>
</evidence>